<protein>
    <recommendedName>
        <fullName evidence="4">Sulfotransferase family protein</fullName>
    </recommendedName>
</protein>
<reference evidence="2 3" key="1">
    <citation type="submission" date="2024-06" db="EMBL/GenBank/DDBJ databases">
        <title>Sorghum-associated microbial communities from plants grown in Nebraska, USA.</title>
        <authorList>
            <person name="Schachtman D."/>
        </authorList>
    </citation>
    <scope>NUCLEOTIDE SEQUENCE [LARGE SCALE GENOMIC DNA]</scope>
    <source>
        <strain evidence="2 3">3207</strain>
    </source>
</reference>
<keyword evidence="1" id="KW-0472">Membrane</keyword>
<keyword evidence="1" id="KW-1133">Transmembrane helix</keyword>
<dbReference type="InterPro" id="IPR027417">
    <property type="entry name" value="P-loop_NTPase"/>
</dbReference>
<gene>
    <name evidence="2" type="ORF">ABIE08_000049</name>
</gene>
<accession>A0ABV2QSY6</accession>
<comment type="caution">
    <text evidence="2">The sequence shown here is derived from an EMBL/GenBank/DDBJ whole genome shotgun (WGS) entry which is preliminary data.</text>
</comment>
<evidence type="ECO:0008006" key="4">
    <source>
        <dbReference type="Google" id="ProtNLM"/>
    </source>
</evidence>
<dbReference type="Proteomes" id="UP001549321">
    <property type="component" value="Unassembled WGS sequence"/>
</dbReference>
<proteinExistence type="predicted"/>
<organism evidence="2 3">
    <name type="scientific">Kaistia defluvii</name>
    <dbReference type="NCBI Taxonomy" id="410841"/>
    <lineage>
        <taxon>Bacteria</taxon>
        <taxon>Pseudomonadati</taxon>
        <taxon>Pseudomonadota</taxon>
        <taxon>Alphaproteobacteria</taxon>
        <taxon>Hyphomicrobiales</taxon>
        <taxon>Kaistiaceae</taxon>
        <taxon>Kaistia</taxon>
    </lineage>
</organism>
<feature type="transmembrane region" description="Helical" evidence="1">
    <location>
        <begin position="7"/>
        <end position="27"/>
    </location>
</feature>
<dbReference type="EMBL" id="JBEPSM010000001">
    <property type="protein sequence ID" value="MET4632136.1"/>
    <property type="molecule type" value="Genomic_DNA"/>
</dbReference>
<dbReference type="SUPFAM" id="SSF52540">
    <property type="entry name" value="P-loop containing nucleoside triphosphate hydrolases"/>
    <property type="match status" value="1"/>
</dbReference>
<evidence type="ECO:0000256" key="1">
    <source>
        <dbReference type="SAM" id="Phobius"/>
    </source>
</evidence>
<name>A0ABV2QSY6_9HYPH</name>
<evidence type="ECO:0000313" key="3">
    <source>
        <dbReference type="Proteomes" id="UP001549321"/>
    </source>
</evidence>
<dbReference type="RefSeq" id="WP_354547876.1">
    <property type="nucleotide sequence ID" value="NZ_JBEPSM010000001.1"/>
</dbReference>
<keyword evidence="1" id="KW-0812">Transmembrane</keyword>
<evidence type="ECO:0000313" key="2">
    <source>
        <dbReference type="EMBL" id="MET4632136.1"/>
    </source>
</evidence>
<keyword evidence="3" id="KW-1185">Reference proteome</keyword>
<sequence>MRVVVHGNVYGLVALSIILAHFGLGWGQHDEAASMQTWAFHGMRRSGNHVVLNWSGLTESTFFMNDILQREQVPALLGDPFPTKAFLHWFPRVCARRYVRRMLRKTGWKLLTRGLCVSLEDWPIDKPIFTPWPRRCQHILLLRDPLNMFASRIRMSNGMHVLYGKDRADDYFQNSIELWKSHAGEFLGHTHLLPGHVGVYYDRWVVDAAYRAAIAARLRLVPDEGALYRVAVEGGGSSFEGLSPLGEDAIARRLSRHSQLDDREQKLLARVTDDAELMHLREQVLEHVSGMAERQVA</sequence>